<dbReference type="Pfam" id="PF00488">
    <property type="entry name" value="MutS_V"/>
    <property type="match status" value="1"/>
</dbReference>
<evidence type="ECO:0000256" key="2">
    <source>
        <dbReference type="ARBA" id="ARBA00022840"/>
    </source>
</evidence>
<dbReference type="GO" id="GO:0140664">
    <property type="term" value="F:ATP-dependent DNA damage sensor activity"/>
    <property type="evidence" value="ECO:0007669"/>
    <property type="project" value="InterPro"/>
</dbReference>
<dbReference type="InterPro" id="IPR045076">
    <property type="entry name" value="MutS"/>
</dbReference>
<evidence type="ECO:0000313" key="6">
    <source>
        <dbReference type="Proteomes" id="UP000050544"/>
    </source>
</evidence>
<dbReference type="InterPro" id="IPR027417">
    <property type="entry name" value="P-loop_NTPase"/>
</dbReference>
<dbReference type="Proteomes" id="UP000050544">
    <property type="component" value="Unassembled WGS sequence"/>
</dbReference>
<name>A0A0N8GQT4_9CHLR</name>
<dbReference type="SUPFAM" id="SSF52540">
    <property type="entry name" value="P-loop containing nucleoside triphosphate hydrolases"/>
    <property type="match status" value="1"/>
</dbReference>
<dbReference type="PANTHER" id="PTHR11361:SF34">
    <property type="entry name" value="DNA MISMATCH REPAIR PROTEIN MSH1, MITOCHONDRIAL"/>
    <property type="match status" value="1"/>
</dbReference>
<evidence type="ECO:0000313" key="5">
    <source>
        <dbReference type="EMBL" id="KPL84586.1"/>
    </source>
</evidence>
<dbReference type="EMBL" id="LGKO01000002">
    <property type="protein sequence ID" value="KPL84586.1"/>
    <property type="molecule type" value="Genomic_DNA"/>
</dbReference>
<dbReference type="GO" id="GO:0030983">
    <property type="term" value="F:mismatched DNA binding"/>
    <property type="evidence" value="ECO:0007669"/>
    <property type="project" value="InterPro"/>
</dbReference>
<evidence type="ECO:0000256" key="1">
    <source>
        <dbReference type="ARBA" id="ARBA00022741"/>
    </source>
</evidence>
<dbReference type="OrthoDB" id="9808166at2"/>
<dbReference type="RefSeq" id="WP_054521132.1">
    <property type="nucleotide sequence ID" value="NZ_LGKO01000002.1"/>
</dbReference>
<dbReference type="GO" id="GO:0005524">
    <property type="term" value="F:ATP binding"/>
    <property type="evidence" value="ECO:0007669"/>
    <property type="project" value="UniProtKB-KW"/>
</dbReference>
<gene>
    <name evidence="5" type="ORF">SE15_05825</name>
</gene>
<keyword evidence="6" id="KW-1185">Reference proteome</keyword>
<keyword evidence="2" id="KW-0067">ATP-binding</keyword>
<dbReference type="PATRIC" id="fig|869279.4.peg.1169"/>
<comment type="caution">
    <text evidence="5">The sequence shown here is derived from an EMBL/GenBank/DDBJ whole genome shotgun (WGS) entry which is preliminary data.</text>
</comment>
<keyword evidence="1" id="KW-0547">Nucleotide-binding</keyword>
<evidence type="ECO:0000259" key="4">
    <source>
        <dbReference type="SMART" id="SM00534"/>
    </source>
</evidence>
<organism evidence="5 6">
    <name type="scientific">Thermanaerothrix daxensis</name>
    <dbReference type="NCBI Taxonomy" id="869279"/>
    <lineage>
        <taxon>Bacteria</taxon>
        <taxon>Bacillati</taxon>
        <taxon>Chloroflexota</taxon>
        <taxon>Anaerolineae</taxon>
        <taxon>Anaerolineales</taxon>
        <taxon>Anaerolineaceae</taxon>
        <taxon>Thermanaerothrix</taxon>
    </lineage>
</organism>
<dbReference type="STRING" id="869279.SE15_05825"/>
<accession>A0A0N8GQT4</accession>
<keyword evidence="3" id="KW-0238">DNA-binding</keyword>
<dbReference type="PANTHER" id="PTHR11361">
    <property type="entry name" value="DNA MISMATCH REPAIR PROTEIN MUTS FAMILY MEMBER"/>
    <property type="match status" value="1"/>
</dbReference>
<dbReference type="GO" id="GO:0006298">
    <property type="term" value="P:mismatch repair"/>
    <property type="evidence" value="ECO:0007669"/>
    <property type="project" value="InterPro"/>
</dbReference>
<proteinExistence type="predicted"/>
<reference evidence="5 6" key="1">
    <citation type="submission" date="2015-07" db="EMBL/GenBank/DDBJ databases">
        <title>Whole genome sequence of Thermanaerothrix daxensis DSM 23592.</title>
        <authorList>
            <person name="Hemp J."/>
            <person name="Ward L.M."/>
            <person name="Pace L.A."/>
            <person name="Fischer W.W."/>
        </authorList>
    </citation>
    <scope>NUCLEOTIDE SEQUENCE [LARGE SCALE GENOMIC DNA]</scope>
    <source>
        <strain evidence="5 6">GNS-1</strain>
    </source>
</reference>
<dbReference type="AlphaFoldDB" id="A0A0N8GQT4"/>
<sequence>MKAHLMFRDQDFDPLAPLPIHSPDLIHDLELEVLFNAMARGDKFLYEISKAAVLSSLKDVDSVLYRQEILRDCLEHSSVIREIYQILIEAIERKRRSWLGIFTHYPSGVLSGAVDIISMFIPSLEQLRKIADKHMGMFHSEGLTRFFAMLQSELSDEYLSMVKYHLQQLKFPRGVLISAELGMGNEGMNYTLRLPNTKNKNWIKEALSKKSPTFSFTISERDEAGARVLGALRDVGVSSCANALAQAAEHIESFFNMLRTELAFYLGCINLKEQLEQIGNPIAFPVPAVMAERKHNFKGLYDVSLALTMKREVVGNDINADSKDLIMITGANQGGKSTFLRSIGLAQLMMQAGMFVPAQEFCANLCSGVFTHYRRKEDALMKSGKLDEELSRMSAIVDRIKPNALMLFNESFASTNEREGSEIARQITSALLDRRIKVFFVTHLYEFARVFYEKQMENALFLRAERSRTFRLLLGGPLATSFGEDVFKSVFGKQRDQVSIS</sequence>
<dbReference type="InterPro" id="IPR000432">
    <property type="entry name" value="DNA_mismatch_repair_MutS_C"/>
</dbReference>
<feature type="domain" description="DNA mismatch repair proteins mutS family" evidence="4">
    <location>
        <begin position="323"/>
        <end position="495"/>
    </location>
</feature>
<dbReference type="Gene3D" id="3.40.50.300">
    <property type="entry name" value="P-loop containing nucleotide triphosphate hydrolases"/>
    <property type="match status" value="1"/>
</dbReference>
<dbReference type="GO" id="GO:0005829">
    <property type="term" value="C:cytosol"/>
    <property type="evidence" value="ECO:0007669"/>
    <property type="project" value="TreeGrafter"/>
</dbReference>
<evidence type="ECO:0000256" key="3">
    <source>
        <dbReference type="ARBA" id="ARBA00023125"/>
    </source>
</evidence>
<protein>
    <submittedName>
        <fullName evidence="5">DNA mismatch repair protein MutS</fullName>
    </submittedName>
</protein>
<dbReference type="SMART" id="SM00534">
    <property type="entry name" value="MUTSac"/>
    <property type="match status" value="1"/>
</dbReference>